<dbReference type="InterPro" id="IPR020843">
    <property type="entry name" value="ER"/>
</dbReference>
<feature type="domain" description="Enoyl reductase (ER)" evidence="3">
    <location>
        <begin position="14"/>
        <end position="335"/>
    </location>
</feature>
<dbReference type="InterPro" id="IPR036291">
    <property type="entry name" value="NAD(P)-bd_dom_sf"/>
</dbReference>
<dbReference type="InterPro" id="IPR011032">
    <property type="entry name" value="GroES-like_sf"/>
</dbReference>
<evidence type="ECO:0000313" key="4">
    <source>
        <dbReference type="EMBL" id="CAI2370030.1"/>
    </source>
</evidence>
<keyword evidence="2" id="KW-0560">Oxidoreductase</keyword>
<gene>
    <name evidence="4" type="ORF">ECRASSUSDP1_LOCUS11338</name>
</gene>
<dbReference type="InterPro" id="IPR013154">
    <property type="entry name" value="ADH-like_N"/>
</dbReference>
<dbReference type="EMBL" id="CAMPGE010011190">
    <property type="protein sequence ID" value="CAI2370030.1"/>
    <property type="molecule type" value="Genomic_DNA"/>
</dbReference>
<dbReference type="Gene3D" id="3.40.50.720">
    <property type="entry name" value="NAD(P)-binding Rossmann-like Domain"/>
    <property type="match status" value="1"/>
</dbReference>
<reference evidence="4" key="1">
    <citation type="submission" date="2023-07" db="EMBL/GenBank/DDBJ databases">
        <authorList>
            <consortium name="AG Swart"/>
            <person name="Singh M."/>
            <person name="Singh A."/>
            <person name="Seah K."/>
            <person name="Emmerich C."/>
        </authorList>
    </citation>
    <scope>NUCLEOTIDE SEQUENCE</scope>
    <source>
        <strain evidence="4">DP1</strain>
    </source>
</reference>
<dbReference type="SMART" id="SM00829">
    <property type="entry name" value="PKS_ER"/>
    <property type="match status" value="1"/>
</dbReference>
<comment type="caution">
    <text evidence="4">The sequence shown here is derived from an EMBL/GenBank/DDBJ whole genome shotgun (WGS) entry which is preliminary data.</text>
</comment>
<dbReference type="SUPFAM" id="SSF51735">
    <property type="entry name" value="NAD(P)-binding Rossmann-fold domains"/>
    <property type="match status" value="1"/>
</dbReference>
<name>A0AAD1XD62_EUPCR</name>
<dbReference type="Gene3D" id="3.90.180.10">
    <property type="entry name" value="Medium-chain alcohol dehydrogenases, catalytic domain"/>
    <property type="match status" value="1"/>
</dbReference>
<accession>A0AAD1XD62</accession>
<dbReference type="GO" id="GO:0016651">
    <property type="term" value="F:oxidoreductase activity, acting on NAD(P)H"/>
    <property type="evidence" value="ECO:0007669"/>
    <property type="project" value="TreeGrafter"/>
</dbReference>
<dbReference type="GO" id="GO:0070402">
    <property type="term" value="F:NADPH binding"/>
    <property type="evidence" value="ECO:0007669"/>
    <property type="project" value="TreeGrafter"/>
</dbReference>
<dbReference type="PANTHER" id="PTHR48106">
    <property type="entry name" value="QUINONE OXIDOREDUCTASE PIG3-RELATED"/>
    <property type="match status" value="1"/>
</dbReference>
<dbReference type="AlphaFoldDB" id="A0AAD1XD62"/>
<evidence type="ECO:0000256" key="1">
    <source>
        <dbReference type="ARBA" id="ARBA00022857"/>
    </source>
</evidence>
<dbReference type="Proteomes" id="UP001295684">
    <property type="component" value="Unassembled WGS sequence"/>
</dbReference>
<dbReference type="Pfam" id="PF08240">
    <property type="entry name" value="ADH_N"/>
    <property type="match status" value="1"/>
</dbReference>
<proteinExistence type="predicted"/>
<protein>
    <recommendedName>
        <fullName evidence="3">Enoyl reductase (ER) domain-containing protein</fullName>
    </recommendedName>
</protein>
<sequence length="340" mass="36597">MEGSTKFTAVVTDGGKAALVEQEKRPLQEGEVLIRVEASPVNPSDRYMAAGAYGVKKLMSEGPQGLGFDGSGVVIEAHESVDSSLVGKTVSFFEDPHIKGYQGSWRQFLYKKSTDILVFDEGVKPIDCFGTFVNPMTALAIIDFTKKNGHKALVHAAAASNLGKMLVKVAKNEGIPLINIVRRTEQVEALENIGAEHVLNSTSETFEEDLEKLAETLNVTAFFDPIGADFTAKVLDRLPNGSTAYIYGGLGGAPISIGGTSFIFFNKKVQGLWLGPWLDSLTTAEREAVYQQVIDDLSKGGEIFGSKVLETYPITKFKEAINAAEGVASDGKLVINPQLS</sequence>
<organism evidence="4 5">
    <name type="scientific">Euplotes crassus</name>
    <dbReference type="NCBI Taxonomy" id="5936"/>
    <lineage>
        <taxon>Eukaryota</taxon>
        <taxon>Sar</taxon>
        <taxon>Alveolata</taxon>
        <taxon>Ciliophora</taxon>
        <taxon>Intramacronucleata</taxon>
        <taxon>Spirotrichea</taxon>
        <taxon>Hypotrichia</taxon>
        <taxon>Euplotida</taxon>
        <taxon>Euplotidae</taxon>
        <taxon>Moneuplotes</taxon>
    </lineage>
</organism>
<evidence type="ECO:0000259" key="3">
    <source>
        <dbReference type="SMART" id="SM00829"/>
    </source>
</evidence>
<evidence type="ECO:0000256" key="2">
    <source>
        <dbReference type="ARBA" id="ARBA00023002"/>
    </source>
</evidence>
<keyword evidence="1" id="KW-0521">NADP</keyword>
<dbReference type="PANTHER" id="PTHR48106:SF18">
    <property type="entry name" value="QUINONE OXIDOREDUCTASE PIG3"/>
    <property type="match status" value="1"/>
</dbReference>
<dbReference type="Pfam" id="PF00107">
    <property type="entry name" value="ADH_zinc_N"/>
    <property type="match status" value="1"/>
</dbReference>
<dbReference type="InterPro" id="IPR013149">
    <property type="entry name" value="ADH-like_C"/>
</dbReference>
<evidence type="ECO:0000313" key="5">
    <source>
        <dbReference type="Proteomes" id="UP001295684"/>
    </source>
</evidence>
<dbReference type="SUPFAM" id="SSF50129">
    <property type="entry name" value="GroES-like"/>
    <property type="match status" value="1"/>
</dbReference>
<keyword evidence="5" id="KW-1185">Reference proteome</keyword>